<evidence type="ECO:0000313" key="8">
    <source>
        <dbReference type="EMBL" id="MQY24655.1"/>
    </source>
</evidence>
<evidence type="ECO:0000259" key="7">
    <source>
        <dbReference type="Pfam" id="PF02897"/>
    </source>
</evidence>
<evidence type="ECO:0000256" key="1">
    <source>
        <dbReference type="ARBA" id="ARBA00005228"/>
    </source>
</evidence>
<dbReference type="GO" id="GO:0004252">
    <property type="term" value="F:serine-type endopeptidase activity"/>
    <property type="evidence" value="ECO:0007669"/>
    <property type="project" value="InterPro"/>
</dbReference>
<dbReference type="InterPro" id="IPR001375">
    <property type="entry name" value="Peptidase_S9_cat"/>
</dbReference>
<dbReference type="OrthoDB" id="9801421at2"/>
<sequence length="736" mass="80943">MALDSGTGTVPSPGDATPGTAVAVTPPVAKRVPAERLHHGDTVVDEYEWLRDKDSPEVIAYLEAENAYTESQTAHMQPLREAVFDEIKARTQETDLSVPARMGDWWYYSRSFEGKQYGVHCRCPVVDPDDWTPPALEAAAEIPGEQVLLDSNAVAEGHDFFALGAFSVSHDGTLLAFSTDTVGDERYLLRFKDLRTGEILADEIAGTAPGATWSLDGTHIFYQTVDESWRPDTVWRHRLGTAKDSDVVVYHEPDERYWVSIGATRSEKYLMIWVGSKITSEGLVLESDDPEGEFRILLPRREGVEYSAEHAVVAGQDRFLFLHNDVVDGVKAENFVLSEAPVDDPANQTVLIPHRDDVRLEDVDCFADHLVLSYRREALPRVAVWPLTSDTSGTPGAGYGEMRELEFGLELFSAGVGSNPEWAQPTLRIGLTSFITPMQVFDYVPATGELILRKEQQVLGGYDPNDYEQHRDWAVAEDGTRIPISIVRRRVTAGDDAGPAPTLLYGYGSYESSIDPGFSVSRLSLLDRGLVFAVAHVRGGGEMGRLWYENGKTLTKKNTFTDFVACARHLIDSGATAPDRLVADGGSAGGLLMGAVANLAPELFAGILASVPFVDPLTSILDPSLPLTVIEWDEWGNPLADPDVYFYMKSYSPYENVAAQRYPAILAVTSLNDTRVLYVEPAKWVARLRATATGDSPLLLKTEMSAGHGGVSGRYEKWKEVAFEYAWVLDLVGRGV</sequence>
<evidence type="ECO:0000256" key="4">
    <source>
        <dbReference type="ARBA" id="ARBA00022825"/>
    </source>
</evidence>
<feature type="compositionally biased region" description="Polar residues" evidence="5">
    <location>
        <begin position="1"/>
        <end position="10"/>
    </location>
</feature>
<dbReference type="Pfam" id="PF02897">
    <property type="entry name" value="Peptidase_S9_N"/>
    <property type="match status" value="1"/>
</dbReference>
<organism evidence="8 9">
    <name type="scientific">Nocardia aurantia</name>
    <dbReference type="NCBI Taxonomy" id="2585199"/>
    <lineage>
        <taxon>Bacteria</taxon>
        <taxon>Bacillati</taxon>
        <taxon>Actinomycetota</taxon>
        <taxon>Actinomycetes</taxon>
        <taxon>Mycobacteriales</taxon>
        <taxon>Nocardiaceae</taxon>
        <taxon>Nocardia</taxon>
    </lineage>
</organism>
<dbReference type="SUPFAM" id="SSF50993">
    <property type="entry name" value="Peptidase/esterase 'gauge' domain"/>
    <property type="match status" value="1"/>
</dbReference>
<accession>A0A7K0DFS7</accession>
<evidence type="ECO:0000259" key="6">
    <source>
        <dbReference type="Pfam" id="PF00326"/>
    </source>
</evidence>
<dbReference type="GO" id="GO:0006508">
    <property type="term" value="P:proteolysis"/>
    <property type="evidence" value="ECO:0007669"/>
    <property type="project" value="UniProtKB-KW"/>
</dbReference>
<evidence type="ECO:0000256" key="2">
    <source>
        <dbReference type="ARBA" id="ARBA00022670"/>
    </source>
</evidence>
<comment type="caution">
    <text evidence="8">The sequence shown here is derived from an EMBL/GenBank/DDBJ whole genome shotgun (WGS) entry which is preliminary data.</text>
</comment>
<proteinExistence type="inferred from homology"/>
<dbReference type="EC" id="3.4.14.-" evidence="8"/>
<evidence type="ECO:0000256" key="3">
    <source>
        <dbReference type="ARBA" id="ARBA00022801"/>
    </source>
</evidence>
<dbReference type="AlphaFoldDB" id="A0A7K0DFS7"/>
<dbReference type="InterPro" id="IPR002470">
    <property type="entry name" value="Peptidase_S9A"/>
</dbReference>
<evidence type="ECO:0000256" key="5">
    <source>
        <dbReference type="SAM" id="MobiDB-lite"/>
    </source>
</evidence>
<evidence type="ECO:0000313" key="9">
    <source>
        <dbReference type="Proteomes" id="UP000431401"/>
    </source>
</evidence>
<dbReference type="Proteomes" id="UP000431401">
    <property type="component" value="Unassembled WGS sequence"/>
</dbReference>
<feature type="domain" description="Peptidase S9 prolyl oligopeptidase catalytic" evidence="6">
    <location>
        <begin position="517"/>
        <end position="732"/>
    </location>
</feature>
<dbReference type="InterPro" id="IPR023302">
    <property type="entry name" value="Pept_S9A_N"/>
</dbReference>
<keyword evidence="3 8" id="KW-0378">Hydrolase</keyword>
<dbReference type="Pfam" id="PF00326">
    <property type="entry name" value="Peptidase_S9"/>
    <property type="match status" value="1"/>
</dbReference>
<protein>
    <submittedName>
        <fullName evidence="8">Dipeptidyl aminopeptidase BI</fullName>
        <ecNumber evidence="8">3.4.14.-</ecNumber>
    </submittedName>
</protein>
<gene>
    <name evidence="8" type="primary">dapb1</name>
    <name evidence="8" type="ORF">NRB56_02040</name>
</gene>
<dbReference type="SUPFAM" id="SSF53474">
    <property type="entry name" value="alpha/beta-Hydrolases"/>
    <property type="match status" value="1"/>
</dbReference>
<keyword evidence="4" id="KW-0720">Serine protease</keyword>
<feature type="region of interest" description="Disordered" evidence="5">
    <location>
        <begin position="1"/>
        <end position="22"/>
    </location>
</feature>
<reference evidence="8 9" key="1">
    <citation type="submission" date="2019-10" db="EMBL/GenBank/DDBJ databases">
        <title>Nocardia macrotermitis sp. nov. and Nocardia aurantia sp. nov., isolated from the gut of fungus growing-termite Macrotermes natalensis.</title>
        <authorList>
            <person name="Benndorf R."/>
            <person name="Schwitalla J."/>
            <person name="Martin K."/>
            <person name="De Beer W."/>
            <person name="Kaster A.-K."/>
            <person name="Vollmers J."/>
            <person name="Poulsen M."/>
            <person name="Beemelmanns C."/>
        </authorList>
    </citation>
    <scope>NUCLEOTIDE SEQUENCE [LARGE SCALE GENOMIC DNA]</scope>
    <source>
        <strain evidence="8 9">RB56</strain>
    </source>
</reference>
<feature type="domain" description="Peptidase S9A N-terminal" evidence="7">
    <location>
        <begin position="26"/>
        <end position="455"/>
    </location>
</feature>
<dbReference type="InterPro" id="IPR051543">
    <property type="entry name" value="Serine_Peptidase_S9A"/>
</dbReference>
<comment type="similarity">
    <text evidence="1">Belongs to the peptidase S9A family.</text>
</comment>
<dbReference type="Gene3D" id="3.40.50.1820">
    <property type="entry name" value="alpha/beta hydrolase"/>
    <property type="match status" value="1"/>
</dbReference>
<keyword evidence="9" id="KW-1185">Reference proteome</keyword>
<dbReference type="RefSeq" id="WP_153338594.1">
    <property type="nucleotide sequence ID" value="NZ_WEGI01000001.1"/>
</dbReference>
<dbReference type="PANTHER" id="PTHR11757:SF19">
    <property type="entry name" value="PROLYL ENDOPEPTIDASE-LIKE"/>
    <property type="match status" value="1"/>
</dbReference>
<dbReference type="PRINTS" id="PR00862">
    <property type="entry name" value="PROLIGOPTASE"/>
</dbReference>
<dbReference type="GO" id="GO:0004177">
    <property type="term" value="F:aminopeptidase activity"/>
    <property type="evidence" value="ECO:0007669"/>
    <property type="project" value="UniProtKB-KW"/>
</dbReference>
<keyword evidence="8" id="KW-0031">Aminopeptidase</keyword>
<dbReference type="PANTHER" id="PTHR11757">
    <property type="entry name" value="PROTEASE FAMILY S9A OLIGOPEPTIDASE"/>
    <property type="match status" value="1"/>
</dbReference>
<name>A0A7K0DFS7_9NOCA</name>
<dbReference type="Gene3D" id="2.130.10.120">
    <property type="entry name" value="Prolyl oligopeptidase, N-terminal domain"/>
    <property type="match status" value="1"/>
</dbReference>
<dbReference type="EMBL" id="WEGI01000001">
    <property type="protein sequence ID" value="MQY24655.1"/>
    <property type="molecule type" value="Genomic_DNA"/>
</dbReference>
<dbReference type="InterPro" id="IPR029058">
    <property type="entry name" value="AB_hydrolase_fold"/>
</dbReference>
<keyword evidence="2" id="KW-0645">Protease</keyword>